<accession>A0A101MMV9</accession>
<sequence length="106" mass="12318">MLYPRRLSKKKRKGRTVSKAHHSTASYRVSAEETRLAYSAPPRHSKCGGQRDLFFFPKEVSLITLTDAFIGPSILFSFFQNRQTRDLPAVPPRMIGYQRCLYPVWR</sequence>
<proteinExistence type="predicted"/>
<evidence type="ECO:0000313" key="3">
    <source>
        <dbReference type="Proteomes" id="UP000055045"/>
    </source>
</evidence>
<dbReference type="AlphaFoldDB" id="A0A101MMV9"/>
<reference evidence="2 3" key="1">
    <citation type="submission" date="2015-10" db="EMBL/GenBank/DDBJ databases">
        <title>Genome sequencing of Penicillium freii.</title>
        <authorList>
            <person name="Nguyen H.D."/>
            <person name="Visagie C.M."/>
            <person name="Seifert K.A."/>
        </authorList>
    </citation>
    <scope>NUCLEOTIDE SEQUENCE [LARGE SCALE GENOMIC DNA]</scope>
    <source>
        <strain evidence="2 3">DAOM 242723</strain>
    </source>
</reference>
<dbReference type="Proteomes" id="UP000055045">
    <property type="component" value="Unassembled WGS sequence"/>
</dbReference>
<keyword evidence="3" id="KW-1185">Reference proteome</keyword>
<name>A0A101MMV9_PENFR</name>
<organism evidence="2 3">
    <name type="scientific">Penicillium freii</name>
    <dbReference type="NCBI Taxonomy" id="48697"/>
    <lineage>
        <taxon>Eukaryota</taxon>
        <taxon>Fungi</taxon>
        <taxon>Dikarya</taxon>
        <taxon>Ascomycota</taxon>
        <taxon>Pezizomycotina</taxon>
        <taxon>Eurotiomycetes</taxon>
        <taxon>Eurotiomycetidae</taxon>
        <taxon>Eurotiales</taxon>
        <taxon>Aspergillaceae</taxon>
        <taxon>Penicillium</taxon>
    </lineage>
</organism>
<feature type="region of interest" description="Disordered" evidence="1">
    <location>
        <begin position="1"/>
        <end position="26"/>
    </location>
</feature>
<protein>
    <submittedName>
        <fullName evidence="2">Uncharacterized protein</fullName>
    </submittedName>
</protein>
<evidence type="ECO:0000256" key="1">
    <source>
        <dbReference type="SAM" id="MobiDB-lite"/>
    </source>
</evidence>
<gene>
    <name evidence="2" type="ORF">ACN42_g3642</name>
</gene>
<evidence type="ECO:0000313" key="2">
    <source>
        <dbReference type="EMBL" id="KUM63480.1"/>
    </source>
</evidence>
<comment type="caution">
    <text evidence="2">The sequence shown here is derived from an EMBL/GenBank/DDBJ whole genome shotgun (WGS) entry which is preliminary data.</text>
</comment>
<feature type="compositionally biased region" description="Basic residues" evidence="1">
    <location>
        <begin position="1"/>
        <end position="22"/>
    </location>
</feature>
<dbReference type="EMBL" id="LLXE01000072">
    <property type="protein sequence ID" value="KUM63480.1"/>
    <property type="molecule type" value="Genomic_DNA"/>
</dbReference>